<proteinExistence type="predicted"/>
<name>A0A1S5VG84_9VIRU</name>
<dbReference type="EMBL" id="KX648535">
    <property type="protein sequence ID" value="AQN78646.1"/>
    <property type="molecule type" value="Genomic_DNA"/>
</dbReference>
<evidence type="ECO:0000313" key="1">
    <source>
        <dbReference type="EMBL" id="AQN78646.1"/>
    </source>
</evidence>
<protein>
    <submittedName>
        <fullName evidence="1">Uncharacterized protein</fullName>
    </submittedName>
</protein>
<reference evidence="1" key="1">
    <citation type="journal article" date="2021" name="Virus">
        <title>The discovery, distribution and diversity of DNA viruses associated with Drosophila melanogaster in Europe.</title>
        <authorList>
            <person name="Wallace M.A."/>
            <person name="Coffman K.A."/>
            <person name="Gilbert C."/>
            <person name="Ravindran S."/>
            <person name="Albery G.F."/>
            <person name="Abbott J."/>
            <person name="Argyridou E."/>
            <person name="Bellosta P."/>
            <person name="Betancourt A.J."/>
            <person name="Colinet H."/>
            <person name="Eric K."/>
            <person name="Glaser-Schmitt A."/>
            <person name="Grath S."/>
            <person name="Jelic M."/>
            <person name="Kankare M."/>
            <person name="Kozeretska I."/>
            <person name="Loeschcke V."/>
            <person name="Montchamp-Moreau C."/>
            <person name="Ometto L."/>
            <person name="Onder B.S."/>
            <person name="Orengo D.J."/>
            <person name="Parsch J."/>
            <person name="Pascual M."/>
            <person name="Patenkovic A."/>
            <person name="Puerma E."/>
            <person name="Ritchie M.G."/>
            <person name="Rota-Stabelli O."/>
            <person name="Schou M.F."/>
            <person name="Serga S.V."/>
            <person name="Stamenkovic-Radak M."/>
            <person name="Tanaskovic M."/>
            <person name="Veselinovic M.S."/>
            <person name="Vieira J."/>
            <person name="Vieira C.P."/>
            <person name="Kapun M."/>
            <person name="Flatt T."/>
            <person name="Gonzalez J."/>
            <person name="Staubach F."/>
            <person name="Obbard D.J."/>
        </authorList>
    </citation>
    <scope>NUCLEOTIDE SEQUENCE</scope>
    <source>
        <strain evidence="1">DrosEU07_Viltain_2014</strain>
    </source>
</reference>
<organism evidence="1">
    <name type="scientific">Viltain virus</name>
    <dbReference type="NCBI Taxonomy" id="1955787"/>
    <lineage>
        <taxon>Viruses</taxon>
        <taxon>Monodnaviria</taxon>
        <taxon>Shotokuvirae</taxon>
        <taxon>Cossaviricota</taxon>
        <taxon>Quintoviricetes</taxon>
        <taxon>Piccovirales</taxon>
        <taxon>Parvoviridae</taxon>
        <taxon>Densovirinae</taxon>
    </lineage>
</organism>
<accession>A0A1S5VG84</accession>
<sequence length="311" mass="33975">MAGNVLRQRIPWGSATESTSLLSSEAEAAGIELETIASEGGALAAFESAEAAGAALDSTGIAAPVGIAIGALAAIGYGGYEIYEHFIKSGVPEHKIPSPQQINRNIRVNKPKIEQHKQHLENQKGIDYTETETPEEVNDVETIEKQVQSGLTLPFSNNIGPGNTPQVPKTIADSIALDHDLAYGKAHHPNDVFSADDAFLNQQKTNFLFNGNPIEKVQSAIGYAGIKLKNTFEKHAGVKYPSNLSGKQWPRHSDSRKSFYSSTLNMRMLMKLGNGKLLKLTPNILKQTNTLRPRELQRKRLKDLLRVVETL</sequence>